<dbReference type="Gene3D" id="3.60.15.10">
    <property type="entry name" value="Ribonuclease Z/Hydroxyacylglutathione hydrolase-like"/>
    <property type="match status" value="1"/>
</dbReference>
<dbReference type="InterPro" id="IPR001279">
    <property type="entry name" value="Metallo-B-lactamas"/>
</dbReference>
<name>A0A5C7FS71_9BACT</name>
<dbReference type="Proteomes" id="UP000321907">
    <property type="component" value="Unassembled WGS sequence"/>
</dbReference>
<organism evidence="2 3">
    <name type="scientific">Neolewinella aurantiaca</name>
    <dbReference type="NCBI Taxonomy" id="2602767"/>
    <lineage>
        <taxon>Bacteria</taxon>
        <taxon>Pseudomonadati</taxon>
        <taxon>Bacteroidota</taxon>
        <taxon>Saprospiria</taxon>
        <taxon>Saprospirales</taxon>
        <taxon>Lewinellaceae</taxon>
        <taxon>Neolewinella</taxon>
    </lineage>
</organism>
<dbReference type="GO" id="GO:0008270">
    <property type="term" value="F:zinc ion binding"/>
    <property type="evidence" value="ECO:0007669"/>
    <property type="project" value="InterPro"/>
</dbReference>
<accession>A0A5C7FS71</accession>
<keyword evidence="3" id="KW-1185">Reference proteome</keyword>
<dbReference type="Pfam" id="PF12706">
    <property type="entry name" value="Lactamase_B_2"/>
    <property type="match status" value="1"/>
</dbReference>
<dbReference type="EMBL" id="VOXD01000024">
    <property type="protein sequence ID" value="TXF88311.1"/>
    <property type="molecule type" value="Genomic_DNA"/>
</dbReference>
<dbReference type="AlphaFoldDB" id="A0A5C7FS71"/>
<dbReference type="GO" id="GO:0070290">
    <property type="term" value="F:N-acylphosphatidylethanolamine-specific phospholipase D activity"/>
    <property type="evidence" value="ECO:0007669"/>
    <property type="project" value="InterPro"/>
</dbReference>
<evidence type="ECO:0000259" key="1">
    <source>
        <dbReference type="Pfam" id="PF12706"/>
    </source>
</evidence>
<gene>
    <name evidence="2" type="ORF">FUA23_15130</name>
</gene>
<proteinExistence type="predicted"/>
<dbReference type="PIRSF" id="PIRSF038896">
    <property type="entry name" value="NAPE-PLD"/>
    <property type="match status" value="1"/>
</dbReference>
<evidence type="ECO:0000313" key="2">
    <source>
        <dbReference type="EMBL" id="TXF88311.1"/>
    </source>
</evidence>
<reference evidence="2 3" key="1">
    <citation type="submission" date="2019-08" db="EMBL/GenBank/DDBJ databases">
        <title>Lewinella sp. strain SSH13 Genome sequencing and assembly.</title>
        <authorList>
            <person name="Kim I."/>
        </authorList>
    </citation>
    <scope>NUCLEOTIDE SEQUENCE [LARGE SCALE GENOMIC DNA]</scope>
    <source>
        <strain evidence="2 3">SSH13</strain>
    </source>
</reference>
<dbReference type="RefSeq" id="WP_147931599.1">
    <property type="nucleotide sequence ID" value="NZ_VOXD01000024.1"/>
</dbReference>
<comment type="caution">
    <text evidence="2">The sequence shown here is derived from an EMBL/GenBank/DDBJ whole genome shotgun (WGS) entry which is preliminary data.</text>
</comment>
<dbReference type="PANTHER" id="PTHR15032">
    <property type="entry name" value="N-ACYL-PHOSPHATIDYLETHANOLAMINE-HYDROLYZING PHOSPHOLIPASE D"/>
    <property type="match status" value="1"/>
</dbReference>
<dbReference type="InterPro" id="IPR024884">
    <property type="entry name" value="NAPE-PLD"/>
</dbReference>
<dbReference type="OrthoDB" id="9805728at2"/>
<dbReference type="SUPFAM" id="SSF56281">
    <property type="entry name" value="Metallo-hydrolase/oxidoreductase"/>
    <property type="match status" value="1"/>
</dbReference>
<feature type="domain" description="Metallo-beta-lactamase" evidence="1">
    <location>
        <begin position="97"/>
        <end position="305"/>
    </location>
</feature>
<dbReference type="PANTHER" id="PTHR15032:SF4">
    <property type="entry name" value="N-ACYL-PHOSPHATIDYLETHANOLAMINE-HYDROLYZING PHOSPHOLIPASE D"/>
    <property type="match status" value="1"/>
</dbReference>
<evidence type="ECO:0000313" key="3">
    <source>
        <dbReference type="Proteomes" id="UP000321907"/>
    </source>
</evidence>
<sequence length="350" mass="39662">MEYKSNPRLAFHSSAPAGWRGNPFEDKEFKYVKNAYRPDWKSAVKMVLSGNPQREEKKADTWTPEVSAGVTYLEDRSRDWIVWLGHACFLMQFNGLRFLTDPQLTGMPFIPRRVSPPFSYDDIRGVDYLLLSHDHRDHVDKKCIKAICANNPIRKILCPLGLSNLIGSWVGKTPIEEAGWYQIFDTPDTGLRITFLPGQHWCRRGLTDFNRSLWGSFMLEVGDGGAAAGAKEVEEIRHTVYFGGDSAKTGYWAEIGAMFPAIDIAILGIGAYKPDYIMEPVHANPLQAFGGYQDLKATYWWPMHHGTYDLSNEPASEPIRWAERLMEDAGLSAQLLQPAVNEPYLLESER</sequence>
<dbReference type="GO" id="GO:0005737">
    <property type="term" value="C:cytoplasm"/>
    <property type="evidence" value="ECO:0007669"/>
    <property type="project" value="TreeGrafter"/>
</dbReference>
<dbReference type="InterPro" id="IPR036866">
    <property type="entry name" value="RibonucZ/Hydroxyglut_hydro"/>
</dbReference>
<protein>
    <recommendedName>
        <fullName evidence="1">Metallo-beta-lactamase domain-containing protein</fullName>
    </recommendedName>
</protein>